<accession>A0A1X0Y423</accession>
<dbReference type="EMBL" id="NAAD01000010">
    <property type="protein sequence ID" value="ORJ59837.1"/>
    <property type="molecule type" value="Genomic_DNA"/>
</dbReference>
<feature type="domain" description="NAD-dependent epimerase/dehydratase" evidence="1">
    <location>
        <begin position="97"/>
        <end position="214"/>
    </location>
</feature>
<dbReference type="GO" id="GO:0004029">
    <property type="term" value="F:aldehyde dehydrogenase (NAD+) activity"/>
    <property type="evidence" value="ECO:0007669"/>
    <property type="project" value="TreeGrafter"/>
</dbReference>
<evidence type="ECO:0000313" key="4">
    <source>
        <dbReference type="Proteomes" id="UP000193136"/>
    </source>
</evidence>
<dbReference type="Gene3D" id="3.40.50.720">
    <property type="entry name" value="NAD(P)-binding Rossmann-like Domain"/>
    <property type="match status" value="1"/>
</dbReference>
<dbReference type="Pfam" id="PF02254">
    <property type="entry name" value="TrkA_N"/>
    <property type="match status" value="1"/>
</dbReference>
<dbReference type="PANTHER" id="PTHR48079:SF6">
    <property type="entry name" value="NAD(P)-BINDING DOMAIN-CONTAINING PROTEIN-RELATED"/>
    <property type="match status" value="1"/>
</dbReference>
<dbReference type="InterPro" id="IPR051783">
    <property type="entry name" value="NAD(P)-dependent_oxidoreduct"/>
</dbReference>
<proteinExistence type="predicted"/>
<protein>
    <submittedName>
        <fullName evidence="3">NAD(P)-dependent oxidoreductase</fullName>
    </submittedName>
</protein>
<dbReference type="PANTHER" id="PTHR48079">
    <property type="entry name" value="PROTEIN YEEZ"/>
    <property type="match status" value="1"/>
</dbReference>
<dbReference type="Pfam" id="PF01370">
    <property type="entry name" value="Epimerase"/>
    <property type="match status" value="1"/>
</dbReference>
<organism evidence="3 4">
    <name type="scientific">Geothermobacter hydrogeniphilus</name>
    <dbReference type="NCBI Taxonomy" id="1969733"/>
    <lineage>
        <taxon>Bacteria</taxon>
        <taxon>Pseudomonadati</taxon>
        <taxon>Thermodesulfobacteriota</taxon>
        <taxon>Desulfuromonadia</taxon>
        <taxon>Desulfuromonadales</taxon>
        <taxon>Geothermobacteraceae</taxon>
        <taxon>Geothermobacter</taxon>
    </lineage>
</organism>
<gene>
    <name evidence="3" type="ORF">B5V00_09185</name>
</gene>
<dbReference type="InterPro" id="IPR001509">
    <property type="entry name" value="Epimerase_deHydtase"/>
</dbReference>
<dbReference type="RefSeq" id="WP_085010487.1">
    <property type="nucleotide sequence ID" value="NZ_NAAD01000010.1"/>
</dbReference>
<feature type="domain" description="RCK N-terminal" evidence="2">
    <location>
        <begin position="6"/>
        <end position="72"/>
    </location>
</feature>
<comment type="caution">
    <text evidence="3">The sequence shown here is derived from an EMBL/GenBank/DDBJ whole genome shotgun (WGS) entry which is preliminary data.</text>
</comment>
<evidence type="ECO:0000313" key="3">
    <source>
        <dbReference type="EMBL" id="ORJ59837.1"/>
    </source>
</evidence>
<dbReference type="SUPFAM" id="SSF51735">
    <property type="entry name" value="NAD(P)-binding Rossmann-fold domains"/>
    <property type="match status" value="1"/>
</dbReference>
<dbReference type="OrthoDB" id="9808276at2"/>
<dbReference type="InterPro" id="IPR003148">
    <property type="entry name" value="RCK_N"/>
</dbReference>
<dbReference type="CDD" id="cd05266">
    <property type="entry name" value="SDR_a4"/>
    <property type="match status" value="1"/>
</dbReference>
<dbReference type="STRING" id="1969733.B5V00_09185"/>
<reference evidence="3 4" key="1">
    <citation type="submission" date="2017-03" db="EMBL/GenBank/DDBJ databases">
        <title>Genome sequence of Geothermobacter sp. EPR-M, Deep-Sea Iron Reducer.</title>
        <authorList>
            <person name="Tully B."/>
            <person name="Savalia P."/>
            <person name="Abuyen K."/>
            <person name="Baughan C."/>
            <person name="Romero E."/>
            <person name="Ronkowski C."/>
            <person name="Torres B."/>
            <person name="Tremblay J."/>
            <person name="Trujillo A."/>
            <person name="Tyler M."/>
            <person name="Perez-Rodriguez I."/>
            <person name="Amend J."/>
        </authorList>
    </citation>
    <scope>NUCLEOTIDE SEQUENCE [LARGE SCALE GENOMIC DNA]</scope>
    <source>
        <strain evidence="3 4">EPR-M</strain>
    </source>
</reference>
<name>A0A1X0Y423_9BACT</name>
<keyword evidence="4" id="KW-1185">Reference proteome</keyword>
<sequence length="307" mass="34039">MNEPLLIIGCGDIGTRVARLALAAGQQVFGLVRNEQNAEKLAAAGIQPLLADLRDPDSLNDLPVAGSRVLYAAPPPGGGFEDPKVRHFCEAIPAGTEPSRIVYLSTSGVYGDCGDRPVNEDTPANPQTARARRRFDAEKTIRGFALRHNLPSIILRVTGIYGPFRFALHRILERHPLLREDQASLTNRIHADDLARICLAALEKGRDGDIFNVCDGQTSTMTHYFNAVADAFGLPRPPQIDRNEAQKVMNPLMLSYFQESRRMDNRRMLEQLGVRLLYPTLEEGLAASVAEMKRLDPDFFKRLQAEP</sequence>
<dbReference type="GO" id="GO:0006813">
    <property type="term" value="P:potassium ion transport"/>
    <property type="evidence" value="ECO:0007669"/>
    <property type="project" value="InterPro"/>
</dbReference>
<dbReference type="AlphaFoldDB" id="A0A1X0Y423"/>
<evidence type="ECO:0000259" key="1">
    <source>
        <dbReference type="Pfam" id="PF01370"/>
    </source>
</evidence>
<dbReference type="InterPro" id="IPR036291">
    <property type="entry name" value="NAD(P)-bd_dom_sf"/>
</dbReference>
<dbReference type="Proteomes" id="UP000193136">
    <property type="component" value="Unassembled WGS sequence"/>
</dbReference>
<dbReference type="GO" id="GO:0005737">
    <property type="term" value="C:cytoplasm"/>
    <property type="evidence" value="ECO:0007669"/>
    <property type="project" value="TreeGrafter"/>
</dbReference>
<evidence type="ECO:0000259" key="2">
    <source>
        <dbReference type="Pfam" id="PF02254"/>
    </source>
</evidence>